<accession>A0ABY5DSI4</accession>
<gene>
    <name evidence="1" type="ORF">NBH00_20375</name>
</gene>
<organism evidence="1 2">
    <name type="scientific">Paraconexibacter antarcticus</name>
    <dbReference type="NCBI Taxonomy" id="2949664"/>
    <lineage>
        <taxon>Bacteria</taxon>
        <taxon>Bacillati</taxon>
        <taxon>Actinomycetota</taxon>
        <taxon>Thermoleophilia</taxon>
        <taxon>Solirubrobacterales</taxon>
        <taxon>Paraconexibacteraceae</taxon>
        <taxon>Paraconexibacter</taxon>
    </lineage>
</organism>
<dbReference type="Gene3D" id="3.30.530.20">
    <property type="match status" value="1"/>
</dbReference>
<dbReference type="CDD" id="cd07812">
    <property type="entry name" value="SRPBCC"/>
    <property type="match status" value="1"/>
</dbReference>
<sequence length="144" mass="14956">MGRINATASFGADPDAVWAVISDPASYEQWLTIHTKWKSVPERFSEGATASEVVTMLGMPNTIEWTVQRFDAPSTLTIAGTGMAGVRTTFSLSVAGDGSGGSTAQIDAEFEGAMITGALGMAVEKDAKANLDQSLANIAKLVAA</sequence>
<dbReference type="Pfam" id="PF10604">
    <property type="entry name" value="Polyketide_cyc2"/>
    <property type="match status" value="1"/>
</dbReference>
<dbReference type="Proteomes" id="UP001056035">
    <property type="component" value="Chromosome"/>
</dbReference>
<evidence type="ECO:0000313" key="1">
    <source>
        <dbReference type="EMBL" id="UTI63687.1"/>
    </source>
</evidence>
<keyword evidence="2" id="KW-1185">Reference proteome</keyword>
<dbReference type="SUPFAM" id="SSF55961">
    <property type="entry name" value="Bet v1-like"/>
    <property type="match status" value="1"/>
</dbReference>
<dbReference type="InterPro" id="IPR023393">
    <property type="entry name" value="START-like_dom_sf"/>
</dbReference>
<evidence type="ECO:0000313" key="2">
    <source>
        <dbReference type="Proteomes" id="UP001056035"/>
    </source>
</evidence>
<protein>
    <submittedName>
        <fullName evidence="1">SRPBCC family protein</fullName>
    </submittedName>
</protein>
<dbReference type="EMBL" id="CP098502">
    <property type="protein sequence ID" value="UTI63687.1"/>
    <property type="molecule type" value="Genomic_DNA"/>
</dbReference>
<dbReference type="InterPro" id="IPR019587">
    <property type="entry name" value="Polyketide_cyclase/dehydratase"/>
</dbReference>
<name>A0ABY5DSI4_9ACTN</name>
<reference evidence="1 2" key="1">
    <citation type="submission" date="2022-06" db="EMBL/GenBank/DDBJ databases">
        <title>Paraconexibacter antarcticus.</title>
        <authorList>
            <person name="Kim C.S."/>
        </authorList>
    </citation>
    <scope>NUCLEOTIDE SEQUENCE [LARGE SCALE GENOMIC DNA]</scope>
    <source>
        <strain evidence="1 2">02-257</strain>
    </source>
</reference>
<proteinExistence type="predicted"/>
<dbReference type="RefSeq" id="WP_254570411.1">
    <property type="nucleotide sequence ID" value="NZ_CP098502.1"/>
</dbReference>